<feature type="transmembrane region" description="Helical" evidence="6">
    <location>
        <begin position="386"/>
        <end position="409"/>
    </location>
</feature>
<feature type="transmembrane region" description="Helical" evidence="6">
    <location>
        <begin position="176"/>
        <end position="195"/>
    </location>
</feature>
<evidence type="ECO:0000256" key="3">
    <source>
        <dbReference type="ARBA" id="ARBA00022692"/>
    </source>
</evidence>
<protein>
    <recommendedName>
        <fullName evidence="9">O-antigen translocase</fullName>
    </recommendedName>
</protein>
<dbReference type="RefSeq" id="WP_188417551.1">
    <property type="nucleotide sequence ID" value="NZ_BMDO01000007.1"/>
</dbReference>
<dbReference type="PANTHER" id="PTHR30250:SF30">
    <property type="entry name" value="LIPID III FLIPPASE"/>
    <property type="match status" value="1"/>
</dbReference>
<keyword evidence="2" id="KW-1003">Cell membrane</keyword>
<gene>
    <name evidence="7" type="ORF">GCM10011425_26740</name>
</gene>
<feature type="transmembrane region" description="Helical" evidence="6">
    <location>
        <begin position="334"/>
        <end position="355"/>
    </location>
</feature>
<dbReference type="GO" id="GO:0009246">
    <property type="term" value="P:enterobacterial common antigen biosynthetic process"/>
    <property type="evidence" value="ECO:0007669"/>
    <property type="project" value="InterPro"/>
</dbReference>
<dbReference type="CDD" id="cd13125">
    <property type="entry name" value="MATE_like_10"/>
    <property type="match status" value="1"/>
</dbReference>
<dbReference type="Proteomes" id="UP000662074">
    <property type="component" value="Unassembled WGS sequence"/>
</dbReference>
<accession>A0A917JBB0</accession>
<dbReference type="InterPro" id="IPR050833">
    <property type="entry name" value="Poly_Biosynth_Transport"/>
</dbReference>
<organism evidence="7 8">
    <name type="scientific">Mucilaginibacter galii</name>
    <dbReference type="NCBI Taxonomy" id="2005073"/>
    <lineage>
        <taxon>Bacteria</taxon>
        <taxon>Pseudomonadati</taxon>
        <taxon>Bacteroidota</taxon>
        <taxon>Sphingobacteriia</taxon>
        <taxon>Sphingobacteriales</taxon>
        <taxon>Sphingobacteriaceae</taxon>
        <taxon>Mucilaginibacter</taxon>
    </lineage>
</organism>
<evidence type="ECO:0000313" key="7">
    <source>
        <dbReference type="EMBL" id="GGI51462.1"/>
    </source>
</evidence>
<evidence type="ECO:0000256" key="4">
    <source>
        <dbReference type="ARBA" id="ARBA00022989"/>
    </source>
</evidence>
<keyword evidence="4 6" id="KW-1133">Transmembrane helix</keyword>
<comment type="caution">
    <text evidence="7">The sequence shown here is derived from an EMBL/GenBank/DDBJ whole genome shotgun (WGS) entry which is preliminary data.</text>
</comment>
<feature type="transmembrane region" description="Helical" evidence="6">
    <location>
        <begin position="299"/>
        <end position="322"/>
    </location>
</feature>
<evidence type="ECO:0000256" key="1">
    <source>
        <dbReference type="ARBA" id="ARBA00004651"/>
    </source>
</evidence>
<feature type="transmembrane region" description="Helical" evidence="6">
    <location>
        <begin position="117"/>
        <end position="138"/>
    </location>
</feature>
<dbReference type="Pfam" id="PF13440">
    <property type="entry name" value="Polysacc_synt_3"/>
    <property type="match status" value="1"/>
</dbReference>
<comment type="subcellular location">
    <subcellularLocation>
        <location evidence="1">Cell membrane</location>
        <topology evidence="1">Multi-pass membrane protein</topology>
    </subcellularLocation>
</comment>
<proteinExistence type="predicted"/>
<evidence type="ECO:0008006" key="9">
    <source>
        <dbReference type="Google" id="ProtNLM"/>
    </source>
</evidence>
<sequence>MKLLKTSFFSAIITVVRIAAGFVANKAVAVFTGATGVATIGQFTNFIAIALTFANGAINNGVIKYTAEFDGDKDQLQKLFSTSFKISLYCSFLIGAVLLILSPYISNYLFSSEVYSMPIKVLGITIVLYSLNSLLISILNGKKQISSFTVINTAGSIIGLLFTVILVFYFKLQGAIYALVLAQSIVFFVTLAMILKSDWFQWSYFNQPFDRKVAVSLSHFSLMAIVTALTVPVSQIFLRNLIANKLGIDSAGYWQGMMRISDGYLLLITTSLGTYYLPKLSSLLLDKDLKNEILNGYKIIMPAVFVSCVIIYFMRFIIIRILYVESFINMQSLFFYQLLGDFFKIAAWLLGYLLVAKSMTKIYVITEIGFSVCYVVIGYFCIRSFGLVGITIAFAVSYFMYFLLMLMIFRKTLFN</sequence>
<feature type="transmembrane region" description="Helical" evidence="6">
    <location>
        <begin position="362"/>
        <end position="380"/>
    </location>
</feature>
<evidence type="ECO:0000313" key="8">
    <source>
        <dbReference type="Proteomes" id="UP000662074"/>
    </source>
</evidence>
<dbReference type="AlphaFoldDB" id="A0A917JBB0"/>
<evidence type="ECO:0000256" key="6">
    <source>
        <dbReference type="SAM" id="Phobius"/>
    </source>
</evidence>
<feature type="transmembrane region" description="Helical" evidence="6">
    <location>
        <begin position="258"/>
        <end position="278"/>
    </location>
</feature>
<feature type="transmembrane region" description="Helical" evidence="6">
    <location>
        <begin position="216"/>
        <end position="238"/>
    </location>
</feature>
<feature type="transmembrane region" description="Helical" evidence="6">
    <location>
        <begin position="150"/>
        <end position="170"/>
    </location>
</feature>
<keyword evidence="5 6" id="KW-0472">Membrane</keyword>
<evidence type="ECO:0000256" key="5">
    <source>
        <dbReference type="ARBA" id="ARBA00023136"/>
    </source>
</evidence>
<dbReference type="PANTHER" id="PTHR30250">
    <property type="entry name" value="PST FAMILY PREDICTED COLANIC ACID TRANSPORTER"/>
    <property type="match status" value="1"/>
</dbReference>
<evidence type="ECO:0000256" key="2">
    <source>
        <dbReference type="ARBA" id="ARBA00022475"/>
    </source>
</evidence>
<keyword evidence="3 6" id="KW-0812">Transmembrane</keyword>
<feature type="transmembrane region" description="Helical" evidence="6">
    <location>
        <begin position="86"/>
        <end position="105"/>
    </location>
</feature>
<reference evidence="7" key="1">
    <citation type="journal article" date="2014" name="Int. J. Syst. Evol. Microbiol.">
        <title>Complete genome sequence of Corynebacterium casei LMG S-19264T (=DSM 44701T), isolated from a smear-ripened cheese.</title>
        <authorList>
            <consortium name="US DOE Joint Genome Institute (JGI-PGF)"/>
            <person name="Walter F."/>
            <person name="Albersmeier A."/>
            <person name="Kalinowski J."/>
            <person name="Ruckert C."/>
        </authorList>
    </citation>
    <scope>NUCLEOTIDE SEQUENCE</scope>
    <source>
        <strain evidence="7">CCM 8711</strain>
    </source>
</reference>
<keyword evidence="8" id="KW-1185">Reference proteome</keyword>
<dbReference type="InterPro" id="IPR044550">
    <property type="entry name" value="WzxE"/>
</dbReference>
<name>A0A917JBB0_9SPHI</name>
<feature type="transmembrane region" description="Helical" evidence="6">
    <location>
        <begin position="7"/>
        <end position="24"/>
    </location>
</feature>
<dbReference type="GO" id="GO:0005886">
    <property type="term" value="C:plasma membrane"/>
    <property type="evidence" value="ECO:0007669"/>
    <property type="project" value="UniProtKB-SubCell"/>
</dbReference>
<reference evidence="7" key="2">
    <citation type="submission" date="2020-09" db="EMBL/GenBank/DDBJ databases">
        <authorList>
            <person name="Sun Q."/>
            <person name="Sedlacek I."/>
        </authorList>
    </citation>
    <scope>NUCLEOTIDE SEQUENCE</scope>
    <source>
        <strain evidence="7">CCM 8711</strain>
    </source>
</reference>
<dbReference type="EMBL" id="BMDO01000007">
    <property type="protein sequence ID" value="GGI51462.1"/>
    <property type="molecule type" value="Genomic_DNA"/>
</dbReference>